<dbReference type="Pfam" id="PF07969">
    <property type="entry name" value="Amidohydro_3"/>
    <property type="match status" value="1"/>
</dbReference>
<dbReference type="PANTHER" id="PTHR22642:SF2">
    <property type="entry name" value="PROTEIN LONG AFTER FAR-RED 3"/>
    <property type="match status" value="1"/>
</dbReference>
<name>A0A8J4WBT9_9STRA</name>
<gene>
    <name evidence="5" type="ORF">G195_005953</name>
</gene>
<dbReference type="InterPro" id="IPR013970">
    <property type="entry name" value="Rfa2"/>
</dbReference>
<keyword evidence="3" id="KW-0539">Nucleus</keyword>
<dbReference type="Gene3D" id="3.20.20.140">
    <property type="entry name" value="Metal-dependent hydrolases"/>
    <property type="match status" value="2"/>
</dbReference>
<comment type="similarity">
    <text evidence="2">Belongs to the replication factor A protein 3 family.</text>
</comment>
<dbReference type="PANTHER" id="PTHR22642">
    <property type="entry name" value="IMIDAZOLONEPROPIONASE"/>
    <property type="match status" value="1"/>
</dbReference>
<dbReference type="SUPFAM" id="SSF51338">
    <property type="entry name" value="Composite domain of metallo-dependent hydrolases"/>
    <property type="match status" value="1"/>
</dbReference>
<dbReference type="GO" id="GO:0003677">
    <property type="term" value="F:DNA binding"/>
    <property type="evidence" value="ECO:0007669"/>
    <property type="project" value="InterPro"/>
</dbReference>
<dbReference type="Proteomes" id="UP000702964">
    <property type="component" value="Unassembled WGS sequence"/>
</dbReference>
<dbReference type="GO" id="GO:0016810">
    <property type="term" value="F:hydrolase activity, acting on carbon-nitrogen (but not peptide) bonds"/>
    <property type="evidence" value="ECO:0007669"/>
    <property type="project" value="InterPro"/>
</dbReference>
<proteinExistence type="inferred from homology"/>
<dbReference type="Pfam" id="PF08661">
    <property type="entry name" value="Rep_fac-A_3"/>
    <property type="match status" value="1"/>
</dbReference>
<dbReference type="Gene3D" id="3.10.310.70">
    <property type="match status" value="1"/>
</dbReference>
<sequence length="608" mass="66415">MKTFVNGKIWQWPSPAAEDAAHTFAQWMTVSDDGEVLGVGSGDPPSAVETEDLQGALVLPGLHDSHIHVSMLGESAEWLDLAGCRSFDDFKEFLRKYDAAYPDKAWVVGIGWAQDELSSSARYPSRQDIDAVIKDRPVILHRACWHIAVVNTKALEIAGVDLTAKSHDVAHGVIDVDENGATGILREDAVQIVEKHANEPSLVYTKLQKEDSGGLPVRVHLTPSIHELGKPTIPLPGACDGLVSCHRMKIFSDGSLGAETAALRIPYKGTENKGILMNSDEELVKKISDATAAGYRVEIHAIGDRATEQVLTALRAANVSPEKRPILTHCQILGEDLITQMHEQGVIGNIQPSFTVTDASYVRKRLEDTVLPFSYCWKRMLENGVACAGGSDAPIETCNPFQGIYDAIYRHKPNRPEDVLLPEEQLSFAEALSLYTRGGAFAAMEENYLGQIAPGFCADFVVLRQDVTEDHAALVAPDLVESVWVNGRKTYQRKKMDFGGAEAGSATAARVNKQTMTNFMGRTVALVGAVESHTPTAVVLRTSDGQLVNVTPQPGSDYGSKVVEVIGRVVDSETIQEFKTTLFGDNFDLETYDQFVQLAQGKFRHLFE</sequence>
<dbReference type="GO" id="GO:0006260">
    <property type="term" value="P:DNA replication"/>
    <property type="evidence" value="ECO:0007669"/>
    <property type="project" value="InterPro"/>
</dbReference>
<dbReference type="GO" id="GO:0006310">
    <property type="term" value="P:DNA recombination"/>
    <property type="evidence" value="ECO:0007669"/>
    <property type="project" value="InterPro"/>
</dbReference>
<dbReference type="InterPro" id="IPR033932">
    <property type="entry name" value="YtcJ-like"/>
</dbReference>
<dbReference type="EMBL" id="AOFI03000136">
    <property type="protein sequence ID" value="KAF4320769.1"/>
    <property type="molecule type" value="Genomic_DNA"/>
</dbReference>
<dbReference type="Gene3D" id="2.30.40.10">
    <property type="entry name" value="Urease, subunit C, domain 1"/>
    <property type="match status" value="2"/>
</dbReference>
<evidence type="ECO:0000259" key="4">
    <source>
        <dbReference type="Pfam" id="PF07969"/>
    </source>
</evidence>
<evidence type="ECO:0000256" key="1">
    <source>
        <dbReference type="ARBA" id="ARBA00004123"/>
    </source>
</evidence>
<dbReference type="GO" id="GO:0006281">
    <property type="term" value="P:DNA repair"/>
    <property type="evidence" value="ECO:0007669"/>
    <property type="project" value="InterPro"/>
</dbReference>
<dbReference type="SUPFAM" id="SSF51556">
    <property type="entry name" value="Metallo-dependent hydrolases"/>
    <property type="match status" value="1"/>
</dbReference>
<reference evidence="5" key="1">
    <citation type="journal article" date="2015" name="Genom Data">
        <title>Draft genome sequences of Phytophthora kernoviae and Phytophthora ramorum lineage EU2 from Scotland.</title>
        <authorList>
            <person name="Sambles C."/>
            <person name="Schlenzig A."/>
            <person name="O'Neill P."/>
            <person name="Grant M."/>
            <person name="Studholme D.J."/>
        </authorList>
    </citation>
    <scope>NUCLEOTIDE SEQUENCE</scope>
    <source>
        <strain evidence="5">00238/432</strain>
    </source>
</reference>
<comment type="subcellular location">
    <subcellularLocation>
        <location evidence="1">Nucleus</location>
    </subcellularLocation>
</comment>
<dbReference type="InterPro" id="IPR011059">
    <property type="entry name" value="Metal-dep_hydrolase_composite"/>
</dbReference>
<evidence type="ECO:0000313" key="5">
    <source>
        <dbReference type="EMBL" id="KAF4320769.1"/>
    </source>
</evidence>
<feature type="domain" description="Amidohydrolase 3" evidence="4">
    <location>
        <begin position="49"/>
        <end position="491"/>
    </location>
</feature>
<dbReference type="GO" id="GO:0031981">
    <property type="term" value="C:nuclear lumen"/>
    <property type="evidence" value="ECO:0007669"/>
    <property type="project" value="UniProtKB-ARBA"/>
</dbReference>
<evidence type="ECO:0000313" key="6">
    <source>
        <dbReference type="Proteomes" id="UP000702964"/>
    </source>
</evidence>
<evidence type="ECO:0000256" key="3">
    <source>
        <dbReference type="ARBA" id="ARBA00023242"/>
    </source>
</evidence>
<dbReference type="InterPro" id="IPR032466">
    <property type="entry name" value="Metal_Hydrolase"/>
</dbReference>
<dbReference type="SUPFAM" id="SSF50249">
    <property type="entry name" value="Nucleic acid-binding proteins"/>
    <property type="match status" value="1"/>
</dbReference>
<organism evidence="5 6">
    <name type="scientific">Phytophthora kernoviae 00238/432</name>
    <dbReference type="NCBI Taxonomy" id="1284355"/>
    <lineage>
        <taxon>Eukaryota</taxon>
        <taxon>Sar</taxon>
        <taxon>Stramenopiles</taxon>
        <taxon>Oomycota</taxon>
        <taxon>Peronosporomycetes</taxon>
        <taxon>Peronosporales</taxon>
        <taxon>Peronosporaceae</taxon>
        <taxon>Phytophthora</taxon>
    </lineage>
</organism>
<comment type="caution">
    <text evidence="5">The sequence shown here is derived from an EMBL/GenBank/DDBJ whole genome shotgun (WGS) entry which is preliminary data.</text>
</comment>
<dbReference type="InterPro" id="IPR012340">
    <property type="entry name" value="NA-bd_OB-fold"/>
</dbReference>
<reference evidence="5" key="2">
    <citation type="submission" date="2020-02" db="EMBL/GenBank/DDBJ databases">
        <authorList>
            <person name="Studholme D.J."/>
        </authorList>
    </citation>
    <scope>NUCLEOTIDE SEQUENCE</scope>
    <source>
        <strain evidence="5">00238/432</strain>
    </source>
</reference>
<accession>A0A8J4WBT9</accession>
<dbReference type="CDD" id="cd01300">
    <property type="entry name" value="YtcJ_like"/>
    <property type="match status" value="1"/>
</dbReference>
<evidence type="ECO:0000256" key="2">
    <source>
        <dbReference type="ARBA" id="ARBA00009761"/>
    </source>
</evidence>
<dbReference type="Gene3D" id="2.40.50.140">
    <property type="entry name" value="Nucleic acid-binding proteins"/>
    <property type="match status" value="1"/>
</dbReference>
<protein>
    <recommendedName>
        <fullName evidence="4">Amidohydrolase 3 domain-containing protein</fullName>
    </recommendedName>
</protein>
<dbReference type="InterPro" id="IPR013108">
    <property type="entry name" value="Amidohydro_3"/>
</dbReference>
<dbReference type="AlphaFoldDB" id="A0A8J4WBT9"/>